<dbReference type="Proteomes" id="UP000075531">
    <property type="component" value="Unassembled WGS sequence"/>
</dbReference>
<dbReference type="OrthoDB" id="9801813at2"/>
<dbReference type="STRING" id="1121338.CLTEP_16620"/>
<dbReference type="EC" id="3.6.1.3" evidence="2"/>
<gene>
    <name evidence="2" type="ORF">CLTEP_16620</name>
</gene>
<dbReference type="EMBL" id="LTBA01000017">
    <property type="protein sequence ID" value="KYH34429.1"/>
    <property type="molecule type" value="Genomic_DNA"/>
</dbReference>
<comment type="caution">
    <text evidence="2">The sequence shown here is derived from an EMBL/GenBank/DDBJ whole genome shotgun (WGS) entry which is preliminary data.</text>
</comment>
<sequence>MKYIDSFYLNGFRGFKDFKLSNLKEINVIVGDNNTGKTSLLEAIHVLEYPGEIGHYIKVCRKREGLNKISPYSIFINSISKDDAMVKKISIEGNIKKKNVGCFIEGEILKVIKSDTENEEIEAFEGILAYKKDNGEFNQVKNKLYIDEETDRVKISNRNSFSPVNMIRVMPFDHIDKEIISTVIKSGRKQEIIEVLKIFDPDITGFETIKEDCNVKIYIQHKKTGLLPLSAYGDGLKKVFYLSSVIINAKGGVLLIDEVETAIHYSALEGVFKWFIKASNKYEVQIFFTTHSLEALDVLLECSMNYKGKKYLEDSINIITLRKGDTYFDTKVRILNGYKAFQVREDFNMELRG</sequence>
<evidence type="ECO:0000313" key="3">
    <source>
        <dbReference type="Proteomes" id="UP000075531"/>
    </source>
</evidence>
<dbReference type="RefSeq" id="WP_066825246.1">
    <property type="nucleotide sequence ID" value="NZ_LTBA01000017.1"/>
</dbReference>
<dbReference type="Gene3D" id="3.40.50.300">
    <property type="entry name" value="P-loop containing nucleotide triphosphate hydrolases"/>
    <property type="match status" value="1"/>
</dbReference>
<dbReference type="AlphaFoldDB" id="A0A151B3B8"/>
<name>A0A151B3B8_9CLOT</name>
<dbReference type="EC" id="3.6.1.-" evidence="2"/>
<keyword evidence="3" id="KW-1185">Reference proteome</keyword>
<dbReference type="GO" id="GO:0016887">
    <property type="term" value="F:ATP hydrolysis activity"/>
    <property type="evidence" value="ECO:0007669"/>
    <property type="project" value="InterPro"/>
</dbReference>
<dbReference type="GO" id="GO:0005524">
    <property type="term" value="F:ATP binding"/>
    <property type="evidence" value="ECO:0007669"/>
    <property type="project" value="InterPro"/>
</dbReference>
<organism evidence="2 3">
    <name type="scientific">Clostridium tepidiprofundi DSM 19306</name>
    <dbReference type="NCBI Taxonomy" id="1121338"/>
    <lineage>
        <taxon>Bacteria</taxon>
        <taxon>Bacillati</taxon>
        <taxon>Bacillota</taxon>
        <taxon>Clostridia</taxon>
        <taxon>Eubacteriales</taxon>
        <taxon>Clostridiaceae</taxon>
        <taxon>Clostridium</taxon>
    </lineage>
</organism>
<dbReference type="SUPFAM" id="SSF52540">
    <property type="entry name" value="P-loop containing nucleoside triphosphate hydrolases"/>
    <property type="match status" value="1"/>
</dbReference>
<dbReference type="InterPro" id="IPR027417">
    <property type="entry name" value="P-loop_NTPase"/>
</dbReference>
<protein>
    <submittedName>
        <fullName evidence="2">ATP/GTP phosphatase</fullName>
        <ecNumber evidence="2">3.6.1.-</ecNumber>
        <ecNumber evidence="2">3.6.1.3</ecNumber>
    </submittedName>
</protein>
<dbReference type="PATRIC" id="fig|1121338.3.peg.1710"/>
<keyword evidence="2" id="KW-0378">Hydrolase</keyword>
<accession>A0A151B3B8</accession>
<proteinExistence type="predicted"/>
<reference evidence="2 3" key="1">
    <citation type="submission" date="2016-02" db="EMBL/GenBank/DDBJ databases">
        <title>Genome sequence of Clostridium tepidiprofundi DSM 19306.</title>
        <authorList>
            <person name="Poehlein A."/>
            <person name="Daniel R."/>
        </authorList>
    </citation>
    <scope>NUCLEOTIDE SEQUENCE [LARGE SCALE GENOMIC DNA]</scope>
    <source>
        <strain evidence="2 3">DSM 19306</strain>
    </source>
</reference>
<feature type="domain" description="ATPase AAA-type core" evidence="1">
    <location>
        <begin position="26"/>
        <end position="297"/>
    </location>
</feature>
<dbReference type="PANTHER" id="PTHR43581">
    <property type="entry name" value="ATP/GTP PHOSPHATASE"/>
    <property type="match status" value="1"/>
</dbReference>
<dbReference type="InterPro" id="IPR003959">
    <property type="entry name" value="ATPase_AAA_core"/>
</dbReference>
<evidence type="ECO:0000313" key="2">
    <source>
        <dbReference type="EMBL" id="KYH34429.1"/>
    </source>
</evidence>
<evidence type="ECO:0000259" key="1">
    <source>
        <dbReference type="Pfam" id="PF13304"/>
    </source>
</evidence>
<dbReference type="PANTHER" id="PTHR43581:SF4">
    <property type="entry name" value="ATP_GTP PHOSPHATASE"/>
    <property type="match status" value="1"/>
</dbReference>
<dbReference type="Pfam" id="PF13304">
    <property type="entry name" value="AAA_21"/>
    <property type="match status" value="1"/>
</dbReference>
<dbReference type="InterPro" id="IPR051396">
    <property type="entry name" value="Bact_Antivir_Def_Nuclease"/>
</dbReference>